<keyword evidence="8 11" id="KW-1133">Transmembrane helix</keyword>
<dbReference type="Pfam" id="PF13733">
    <property type="entry name" value="Glyco_transf_7N"/>
    <property type="match status" value="1"/>
</dbReference>
<evidence type="ECO:0000313" key="14">
    <source>
        <dbReference type="EMBL" id="KAL3885013.1"/>
    </source>
</evidence>
<dbReference type="PANTHER" id="PTHR19300:SF57">
    <property type="entry name" value="BETA-1,4-N-ACETYLGALACTOSAMINYLTRANSFERASE"/>
    <property type="match status" value="1"/>
</dbReference>
<evidence type="ECO:0000256" key="9">
    <source>
        <dbReference type="ARBA" id="ARBA00023136"/>
    </source>
</evidence>
<dbReference type="GO" id="GO:0016020">
    <property type="term" value="C:membrane"/>
    <property type="evidence" value="ECO:0007669"/>
    <property type="project" value="UniProtKB-SubCell"/>
</dbReference>
<keyword evidence="15" id="KW-1185">Reference proteome</keyword>
<dbReference type="AlphaFoldDB" id="A0ABD3XJB5"/>
<evidence type="ECO:0000256" key="3">
    <source>
        <dbReference type="ARBA" id="ARBA00005735"/>
    </source>
</evidence>
<accession>A0ABD3XJB5</accession>
<dbReference type="EMBL" id="JBJQND010000002">
    <property type="protein sequence ID" value="KAL3885013.1"/>
    <property type="molecule type" value="Genomic_DNA"/>
</dbReference>
<keyword evidence="6 11" id="KW-0812">Transmembrane</keyword>
<feature type="domain" description="Galactosyltransferase N-terminal" evidence="13">
    <location>
        <begin position="98"/>
        <end position="230"/>
    </location>
</feature>
<proteinExistence type="inferred from homology"/>
<dbReference type="Proteomes" id="UP001634394">
    <property type="component" value="Unassembled WGS sequence"/>
</dbReference>
<dbReference type="SUPFAM" id="SSF53448">
    <property type="entry name" value="Nucleotide-diphospho-sugar transferases"/>
    <property type="match status" value="1"/>
</dbReference>
<dbReference type="PANTHER" id="PTHR19300">
    <property type="entry name" value="BETA-1,4-GALACTOSYLTRANSFERASE"/>
    <property type="match status" value="1"/>
</dbReference>
<evidence type="ECO:0000256" key="1">
    <source>
        <dbReference type="ARBA" id="ARBA00004606"/>
    </source>
</evidence>
<organism evidence="14 15">
    <name type="scientific">Sinanodonta woodiana</name>
    <name type="common">Chinese pond mussel</name>
    <name type="synonym">Anodonta woodiana</name>
    <dbReference type="NCBI Taxonomy" id="1069815"/>
    <lineage>
        <taxon>Eukaryota</taxon>
        <taxon>Metazoa</taxon>
        <taxon>Spiralia</taxon>
        <taxon>Lophotrochozoa</taxon>
        <taxon>Mollusca</taxon>
        <taxon>Bivalvia</taxon>
        <taxon>Autobranchia</taxon>
        <taxon>Heteroconchia</taxon>
        <taxon>Palaeoheterodonta</taxon>
        <taxon>Unionida</taxon>
        <taxon>Unionoidea</taxon>
        <taxon>Unionidae</taxon>
        <taxon>Unioninae</taxon>
        <taxon>Sinanodonta</taxon>
    </lineage>
</organism>
<evidence type="ECO:0000256" key="7">
    <source>
        <dbReference type="ARBA" id="ARBA00022968"/>
    </source>
</evidence>
<dbReference type="Gene3D" id="3.90.550.10">
    <property type="entry name" value="Spore Coat Polysaccharide Biosynthesis Protein SpsA, Chain A"/>
    <property type="match status" value="1"/>
</dbReference>
<gene>
    <name evidence="14" type="ORF">ACJMK2_025112</name>
</gene>
<dbReference type="InterPro" id="IPR003859">
    <property type="entry name" value="Galactosyl_T"/>
</dbReference>
<keyword evidence="9 11" id="KW-0472">Membrane</keyword>
<dbReference type="InterPro" id="IPR027995">
    <property type="entry name" value="Galactosyl_T_N"/>
</dbReference>
<feature type="transmembrane region" description="Helical" evidence="11">
    <location>
        <begin position="7"/>
        <end position="26"/>
    </location>
</feature>
<dbReference type="InterPro" id="IPR027791">
    <property type="entry name" value="Galactosyl_T_C"/>
</dbReference>
<keyword evidence="5 11" id="KW-0808">Transferase</keyword>
<comment type="subcellular location">
    <subcellularLocation>
        <location evidence="1">Membrane</location>
        <topology evidence="1">Single-pass type II membrane protein</topology>
    </subcellularLocation>
</comment>
<dbReference type="EC" id="2.4.1.-" evidence="11"/>
<evidence type="ECO:0000256" key="6">
    <source>
        <dbReference type="ARBA" id="ARBA00022692"/>
    </source>
</evidence>
<keyword evidence="4 11" id="KW-0328">Glycosyltransferase</keyword>
<name>A0ABD3XJB5_SINWO</name>
<evidence type="ECO:0000256" key="4">
    <source>
        <dbReference type="ARBA" id="ARBA00022676"/>
    </source>
</evidence>
<feature type="domain" description="Galactosyltransferase C-terminal" evidence="12">
    <location>
        <begin position="248"/>
        <end position="313"/>
    </location>
</feature>
<evidence type="ECO:0000313" key="15">
    <source>
        <dbReference type="Proteomes" id="UP001634394"/>
    </source>
</evidence>
<dbReference type="InterPro" id="IPR029044">
    <property type="entry name" value="Nucleotide-diphossugar_trans"/>
</dbReference>
<evidence type="ECO:0000256" key="8">
    <source>
        <dbReference type="ARBA" id="ARBA00022989"/>
    </source>
</evidence>
<dbReference type="GO" id="GO:0016757">
    <property type="term" value="F:glycosyltransferase activity"/>
    <property type="evidence" value="ECO:0007669"/>
    <property type="project" value="UniProtKB-KW"/>
</dbReference>
<dbReference type="Pfam" id="PF02709">
    <property type="entry name" value="Glyco_transf_7C"/>
    <property type="match status" value="1"/>
</dbReference>
<keyword evidence="10 11" id="KW-0325">Glycoprotein</keyword>
<comment type="pathway">
    <text evidence="2 11">Protein modification; protein glycosylation.</text>
</comment>
<comment type="caution">
    <text evidence="14">The sequence shown here is derived from an EMBL/GenBank/DDBJ whole genome shotgun (WGS) entry which is preliminary data.</text>
</comment>
<evidence type="ECO:0000256" key="10">
    <source>
        <dbReference type="ARBA" id="ARBA00023180"/>
    </source>
</evidence>
<comment type="similarity">
    <text evidence="3 11">Belongs to the glycosyltransferase 7 family.</text>
</comment>
<sequence length="381" mass="43593">MKENNIFMFFVIITVIGGLMILTSYFEISTAHVVCRTYANLSKSVCTCNATAAEPLQRMNNNIILDNSLLEELASKSLQKKIADSQTDNKQYQALALCPETPPNLVGKLNITEQLRLEEVTNPESLKRVIFGGRYRPPDCKARERVAIIIPYRDRQRDLDVQVRLLHQVLQRQQCEYMIFVVEMALPTAFNKGLINNAGFTTAMMISNFSCVIFQDVDAFLMDDRNLYRCGPDPRHYLAYSTKYGDKGLPFPELYGGVIGFTPDQFTKVNGFSNLYFGWGEEDNDLYTRVKHAGLKYVRSSRDVGGYLGFKHHHDATNPEGSAYSLIRNAHARATVEGVGTIRFRRYAVEYRELYTWILIGVEQADITQKYQKWFDFPMKS</sequence>
<reference evidence="14 15" key="1">
    <citation type="submission" date="2024-11" db="EMBL/GenBank/DDBJ databases">
        <title>Chromosome-level genome assembly of the freshwater bivalve Anodonta woodiana.</title>
        <authorList>
            <person name="Chen X."/>
        </authorList>
    </citation>
    <scope>NUCLEOTIDE SEQUENCE [LARGE SCALE GENOMIC DNA]</scope>
    <source>
        <strain evidence="14">MN2024</strain>
        <tissue evidence="14">Gills</tissue>
    </source>
</reference>
<protein>
    <recommendedName>
        <fullName evidence="11">Beta-1,4-galactosyltransferase</fullName>
        <ecNumber evidence="11">2.4.1.-</ecNumber>
    </recommendedName>
</protein>
<evidence type="ECO:0000256" key="2">
    <source>
        <dbReference type="ARBA" id="ARBA00004922"/>
    </source>
</evidence>
<keyword evidence="7 11" id="KW-0735">Signal-anchor</keyword>
<evidence type="ECO:0000259" key="12">
    <source>
        <dbReference type="Pfam" id="PF02709"/>
    </source>
</evidence>
<evidence type="ECO:0000259" key="13">
    <source>
        <dbReference type="Pfam" id="PF13733"/>
    </source>
</evidence>
<evidence type="ECO:0000256" key="11">
    <source>
        <dbReference type="RuleBase" id="RU368121"/>
    </source>
</evidence>
<comment type="function">
    <text evidence="11">Catalyses the transfer of galactose onto proteins or lipids.</text>
</comment>
<evidence type="ECO:0000256" key="5">
    <source>
        <dbReference type="ARBA" id="ARBA00022679"/>
    </source>
</evidence>
<dbReference type="PRINTS" id="PR02050">
    <property type="entry name" value="B14GALTRFASE"/>
</dbReference>